<dbReference type="GO" id="GO:0006412">
    <property type="term" value="P:translation"/>
    <property type="evidence" value="ECO:0007669"/>
    <property type="project" value="InterPro"/>
</dbReference>
<gene>
    <name evidence="6" type="ORF">DICPUDRAFT_44938</name>
</gene>
<dbReference type="KEGG" id="dpp:DICPUDRAFT_44938"/>
<dbReference type="SMART" id="SM01405">
    <property type="entry name" value="Ribosomal_S6e"/>
    <property type="match status" value="1"/>
</dbReference>
<evidence type="ECO:0000256" key="1">
    <source>
        <dbReference type="ARBA" id="ARBA00009312"/>
    </source>
</evidence>
<dbReference type="STRING" id="5786.F0Z865"/>
<dbReference type="InterPro" id="IPR018282">
    <property type="entry name" value="Ribosomal_eS6_CS"/>
</dbReference>
<dbReference type="EMBL" id="GL870950">
    <property type="protein sequence ID" value="EGC39877.1"/>
    <property type="molecule type" value="Genomic_DNA"/>
</dbReference>
<dbReference type="GO" id="GO:0030587">
    <property type="term" value="P:sorocarp development"/>
    <property type="evidence" value="ECO:0007669"/>
    <property type="project" value="EnsemblProtists"/>
</dbReference>
<evidence type="ECO:0000256" key="4">
    <source>
        <dbReference type="PIRNR" id="PIRNR002129"/>
    </source>
</evidence>
<dbReference type="OrthoDB" id="10260596at2759"/>
<dbReference type="GO" id="GO:0005840">
    <property type="term" value="C:ribosome"/>
    <property type="evidence" value="ECO:0007669"/>
    <property type="project" value="UniProtKB-KW"/>
</dbReference>
<proteinExistence type="inferred from homology"/>
<dbReference type="GO" id="GO:0070938">
    <property type="term" value="C:contractile ring"/>
    <property type="evidence" value="ECO:0007669"/>
    <property type="project" value="EnsemblProtists"/>
</dbReference>
<keyword evidence="2 4" id="KW-0689">Ribosomal protein</keyword>
<dbReference type="AlphaFoldDB" id="F0Z865"/>
<evidence type="ECO:0000313" key="6">
    <source>
        <dbReference type="EMBL" id="EGC39877.1"/>
    </source>
</evidence>
<dbReference type="Gene3D" id="1.20.5.2650">
    <property type="match status" value="1"/>
</dbReference>
<evidence type="ECO:0000256" key="3">
    <source>
        <dbReference type="ARBA" id="ARBA00023274"/>
    </source>
</evidence>
<dbReference type="VEuPathDB" id="AmoebaDB:DICPUDRAFT_44938"/>
<dbReference type="PANTHER" id="PTHR11502">
    <property type="entry name" value="40S RIBOSOMAL PROTEIN S6"/>
    <property type="match status" value="1"/>
</dbReference>
<accession>F0Z865</accession>
<evidence type="ECO:0000313" key="7">
    <source>
        <dbReference type="Proteomes" id="UP000001064"/>
    </source>
</evidence>
<sequence>MKLNIAYPSTGAQKKINIEDKNKVRCFFEKRIGQEVEATTLGDEFKGYVFKITGGNDTEGFPMMQGVAVPHRVRLLLDKNSGCYVPKRDGERKRKSVRGCIVAEDIASLQLVVVKKGDNEIPGLTDVSIPSAKGPKRASNIRALFKLSKDEDVRRYVIRRELPATDKRKAKSKAPKIQRLVTPVTIARRKALRNKKLVRHEKAAKEATEYAKLVAQRQQATKQKRSTKASSKKVSTK</sequence>
<dbReference type="InParanoid" id="F0Z865"/>
<dbReference type="GO" id="GO:0003735">
    <property type="term" value="F:structural constituent of ribosome"/>
    <property type="evidence" value="ECO:0007669"/>
    <property type="project" value="InterPro"/>
</dbReference>
<dbReference type="eggNOG" id="KOG1646">
    <property type="taxonomic scope" value="Eukaryota"/>
</dbReference>
<evidence type="ECO:0000256" key="5">
    <source>
        <dbReference type="SAM" id="MobiDB-lite"/>
    </source>
</evidence>
<dbReference type="GO" id="GO:1990904">
    <property type="term" value="C:ribonucleoprotein complex"/>
    <property type="evidence" value="ECO:0007669"/>
    <property type="project" value="UniProtKB-KW"/>
</dbReference>
<feature type="compositionally biased region" description="Basic residues" evidence="5">
    <location>
        <begin position="222"/>
        <end position="237"/>
    </location>
</feature>
<name>F0Z865_DICPU</name>
<comment type="similarity">
    <text evidence="1 4">Belongs to the eukaryotic ribosomal protein eS6 family.</text>
</comment>
<feature type="region of interest" description="Disordered" evidence="5">
    <location>
        <begin position="214"/>
        <end position="237"/>
    </location>
</feature>
<organism evidence="6 7">
    <name type="scientific">Dictyostelium purpureum</name>
    <name type="common">Slime mold</name>
    <dbReference type="NCBI Taxonomy" id="5786"/>
    <lineage>
        <taxon>Eukaryota</taxon>
        <taxon>Amoebozoa</taxon>
        <taxon>Evosea</taxon>
        <taxon>Eumycetozoa</taxon>
        <taxon>Dictyostelia</taxon>
        <taxon>Dictyosteliales</taxon>
        <taxon>Dictyosteliaceae</taxon>
        <taxon>Dictyostelium</taxon>
    </lineage>
</organism>
<dbReference type="InterPro" id="IPR001377">
    <property type="entry name" value="Ribosomal_eS6"/>
</dbReference>
<dbReference type="GeneID" id="10509533"/>
<reference evidence="7" key="1">
    <citation type="journal article" date="2011" name="Genome Biol.">
        <title>Comparative genomics of the social amoebae Dictyostelium discoideum and Dictyostelium purpureum.</title>
        <authorList>
            <consortium name="US DOE Joint Genome Institute (JGI-PGF)"/>
            <person name="Sucgang R."/>
            <person name="Kuo A."/>
            <person name="Tian X."/>
            <person name="Salerno W."/>
            <person name="Parikh A."/>
            <person name="Feasley C.L."/>
            <person name="Dalin E."/>
            <person name="Tu H."/>
            <person name="Huang E."/>
            <person name="Barry K."/>
            <person name="Lindquist E."/>
            <person name="Shapiro H."/>
            <person name="Bruce D."/>
            <person name="Schmutz J."/>
            <person name="Salamov A."/>
            <person name="Fey P."/>
            <person name="Gaudet P."/>
            <person name="Anjard C."/>
            <person name="Babu M.M."/>
            <person name="Basu S."/>
            <person name="Bushmanova Y."/>
            <person name="van der Wel H."/>
            <person name="Katoh-Kurasawa M."/>
            <person name="Dinh C."/>
            <person name="Coutinho P.M."/>
            <person name="Saito T."/>
            <person name="Elias M."/>
            <person name="Schaap P."/>
            <person name="Kay R.R."/>
            <person name="Henrissat B."/>
            <person name="Eichinger L."/>
            <person name="Rivero F."/>
            <person name="Putnam N.H."/>
            <person name="West C.M."/>
            <person name="Loomis W.F."/>
            <person name="Chisholm R.L."/>
            <person name="Shaulsky G."/>
            <person name="Strassmann J.E."/>
            <person name="Queller D.C."/>
            <person name="Kuspa A."/>
            <person name="Grigoriev I.V."/>
        </authorList>
    </citation>
    <scope>NUCLEOTIDE SEQUENCE [LARGE SCALE GENOMIC DNA]</scope>
    <source>
        <strain evidence="7">QSDP1</strain>
    </source>
</reference>
<dbReference type="FunCoup" id="F0Z865">
    <property type="interactions" value="757"/>
</dbReference>
<dbReference type="PIRSF" id="PIRSF002129">
    <property type="entry name" value="Ribosom_S6_euk"/>
    <property type="match status" value="1"/>
</dbReference>
<dbReference type="OMA" id="KPRYKAP"/>
<evidence type="ECO:0000256" key="2">
    <source>
        <dbReference type="ARBA" id="ARBA00022980"/>
    </source>
</evidence>
<dbReference type="InterPro" id="IPR014401">
    <property type="entry name" value="Ribosomal_eS6-like"/>
</dbReference>
<dbReference type="Pfam" id="PF01092">
    <property type="entry name" value="Ribosomal_S6e"/>
    <property type="match status" value="1"/>
</dbReference>
<keyword evidence="7" id="KW-1185">Reference proteome</keyword>
<protein>
    <recommendedName>
        <fullName evidence="4">40S ribosomal protein S6</fullName>
    </recommendedName>
</protein>
<dbReference type="Proteomes" id="UP000001064">
    <property type="component" value="Unassembled WGS sequence"/>
</dbReference>
<dbReference type="RefSeq" id="XP_003283628.1">
    <property type="nucleotide sequence ID" value="XM_003283580.1"/>
</dbReference>
<dbReference type="GO" id="GO:0005938">
    <property type="term" value="C:cell cortex"/>
    <property type="evidence" value="ECO:0007669"/>
    <property type="project" value="EnsemblProtists"/>
</dbReference>
<dbReference type="PROSITE" id="PS00578">
    <property type="entry name" value="RIBOSOMAL_S6E"/>
    <property type="match status" value="1"/>
</dbReference>
<keyword evidence="3 4" id="KW-0687">Ribonucleoprotein</keyword>
<dbReference type="GO" id="GO:0000281">
    <property type="term" value="P:mitotic cytokinesis"/>
    <property type="evidence" value="ECO:0007669"/>
    <property type="project" value="EnsemblProtists"/>
</dbReference>